<feature type="transmembrane region" description="Helical" evidence="6">
    <location>
        <begin position="148"/>
        <end position="168"/>
    </location>
</feature>
<dbReference type="PANTHER" id="PTHR30250">
    <property type="entry name" value="PST FAMILY PREDICTED COLANIC ACID TRANSPORTER"/>
    <property type="match status" value="1"/>
</dbReference>
<dbReference type="InterPro" id="IPR002797">
    <property type="entry name" value="Polysacc_synth"/>
</dbReference>
<gene>
    <name evidence="7" type="ORF">BKL49_10520</name>
</gene>
<feature type="transmembrane region" description="Helical" evidence="6">
    <location>
        <begin position="326"/>
        <end position="350"/>
    </location>
</feature>
<dbReference type="PANTHER" id="PTHR30250:SF11">
    <property type="entry name" value="O-ANTIGEN TRANSPORTER-RELATED"/>
    <property type="match status" value="1"/>
</dbReference>
<evidence type="ECO:0000256" key="6">
    <source>
        <dbReference type="SAM" id="Phobius"/>
    </source>
</evidence>
<feature type="transmembrane region" description="Helical" evidence="6">
    <location>
        <begin position="258"/>
        <end position="277"/>
    </location>
</feature>
<comment type="caution">
    <text evidence="7">The sequence shown here is derived from an EMBL/GenBank/DDBJ whole genome shotgun (WGS) entry which is preliminary data.</text>
</comment>
<dbReference type="InterPro" id="IPR050833">
    <property type="entry name" value="Poly_Biosynth_Transport"/>
</dbReference>
<dbReference type="Proteomes" id="UP000188602">
    <property type="component" value="Unassembled WGS sequence"/>
</dbReference>
<feature type="transmembrane region" description="Helical" evidence="6">
    <location>
        <begin position="87"/>
        <end position="115"/>
    </location>
</feature>
<keyword evidence="8" id="KW-1185">Reference proteome</keyword>
<feature type="transmembrane region" description="Helical" evidence="6">
    <location>
        <begin position="382"/>
        <end position="399"/>
    </location>
</feature>
<keyword evidence="5 6" id="KW-0472">Membrane</keyword>
<keyword evidence="2" id="KW-1003">Cell membrane</keyword>
<proteinExistence type="predicted"/>
<feature type="transmembrane region" description="Helical" evidence="6">
    <location>
        <begin position="174"/>
        <end position="197"/>
    </location>
</feature>
<evidence type="ECO:0000313" key="7">
    <source>
        <dbReference type="EMBL" id="OOF56607.1"/>
    </source>
</evidence>
<evidence type="ECO:0008006" key="9">
    <source>
        <dbReference type="Google" id="ProtNLM"/>
    </source>
</evidence>
<protein>
    <recommendedName>
        <fullName evidence="9">Polysaccharide biosynthesis protein</fullName>
    </recommendedName>
</protein>
<evidence type="ECO:0000313" key="8">
    <source>
        <dbReference type="Proteomes" id="UP000188602"/>
    </source>
</evidence>
<comment type="subcellular location">
    <subcellularLocation>
        <location evidence="1">Cell membrane</location>
        <topology evidence="1">Multi-pass membrane protein</topology>
    </subcellularLocation>
</comment>
<dbReference type="EMBL" id="MLHQ01000028">
    <property type="protein sequence ID" value="OOF56607.1"/>
    <property type="molecule type" value="Genomic_DNA"/>
</dbReference>
<evidence type="ECO:0000256" key="1">
    <source>
        <dbReference type="ARBA" id="ARBA00004651"/>
    </source>
</evidence>
<accession>A0A1V3JJL4</accession>
<dbReference type="STRING" id="1907939.BKL49_10520"/>
<name>A0A1V3JJL4_9PAST</name>
<feature type="transmembrane region" description="Helical" evidence="6">
    <location>
        <begin position="45"/>
        <end position="66"/>
    </location>
</feature>
<feature type="transmembrane region" description="Helical" evidence="6">
    <location>
        <begin position="357"/>
        <end position="376"/>
    </location>
</feature>
<evidence type="ECO:0000256" key="4">
    <source>
        <dbReference type="ARBA" id="ARBA00022989"/>
    </source>
</evidence>
<feature type="transmembrane region" description="Helical" evidence="6">
    <location>
        <begin position="289"/>
        <end position="314"/>
    </location>
</feature>
<feature type="transmembrane region" description="Helical" evidence="6">
    <location>
        <begin position="212"/>
        <end position="231"/>
    </location>
</feature>
<evidence type="ECO:0000256" key="5">
    <source>
        <dbReference type="ARBA" id="ARBA00023136"/>
    </source>
</evidence>
<keyword evidence="4 6" id="KW-1133">Transmembrane helix</keyword>
<evidence type="ECO:0000256" key="2">
    <source>
        <dbReference type="ARBA" id="ARBA00022475"/>
    </source>
</evidence>
<dbReference type="AlphaFoldDB" id="A0A1V3JJL4"/>
<evidence type="ECO:0000256" key="3">
    <source>
        <dbReference type="ARBA" id="ARBA00022692"/>
    </source>
</evidence>
<dbReference type="GO" id="GO:0005886">
    <property type="term" value="C:plasma membrane"/>
    <property type="evidence" value="ECO:0007669"/>
    <property type="project" value="UniProtKB-SubCell"/>
</dbReference>
<dbReference type="Pfam" id="PF01943">
    <property type="entry name" value="Polysacc_synt"/>
    <property type="match status" value="1"/>
</dbReference>
<organism evidence="7 8">
    <name type="scientific">Rodentibacter myodis</name>
    <dbReference type="NCBI Taxonomy" id="1907939"/>
    <lineage>
        <taxon>Bacteria</taxon>
        <taxon>Pseudomonadati</taxon>
        <taxon>Pseudomonadota</taxon>
        <taxon>Gammaproteobacteria</taxon>
        <taxon>Pasteurellales</taxon>
        <taxon>Pasteurellaceae</taxon>
        <taxon>Rodentibacter</taxon>
    </lineage>
</organism>
<keyword evidence="3 6" id="KW-0812">Transmembrane</keyword>
<dbReference type="RefSeq" id="WP_077425271.1">
    <property type="nucleotide sequence ID" value="NZ_MLHQ01000028.1"/>
</dbReference>
<reference evidence="7 8" key="1">
    <citation type="submission" date="2016-10" db="EMBL/GenBank/DDBJ databases">
        <title>Rodentibacter gen. nov. and new species.</title>
        <authorList>
            <person name="Christensen H."/>
        </authorList>
    </citation>
    <scope>NUCLEOTIDE SEQUENCE [LARGE SCALE GENOMIC DNA]</scope>
    <source>
        <strain evidence="7 8">Ac151</strain>
    </source>
</reference>
<feature type="transmembrane region" description="Helical" evidence="6">
    <location>
        <begin position="121"/>
        <end position="141"/>
    </location>
</feature>
<sequence length="414" mass="48445">MLSYFYQYRIQINNFLYLSIVQLGNMILPLVVLPLLLNRLGVEKYGVIVFSQSVSSYFAVFIRFGFNTYATQQVSYFRNDNNKLSEIFANVIFLELIFFIISITFILCYFFFTGIISESRIYLYSLLATFLEILLPIWYFQGIERMKYITLINLGAKIISLICIFLFVKNDSDYLFVPICYLIGSLTVFLISIFILIRNKILNFKLLTSKTLILYMRSSVVFVFSDVMAILKDKTNIMLLGNFIGMHAVAYYDLAEKIVWAFRSVFANINTAFFPYFSRNGQSKQVKHILIGVLFLSLLSYIFILEFSDFIILLLSNPDMLVIKDFLWIMAMYVILASVSSSIGYFVLIANGYNKSFFKNMMISLLSYFFICIWIYCFSEISIFTLVLAYNCSILIELLHRVYLCKKYRLLYWV</sequence>
<feature type="transmembrane region" description="Helical" evidence="6">
    <location>
        <begin position="12"/>
        <end position="33"/>
    </location>
</feature>